<keyword evidence="2" id="KW-1185">Reference proteome</keyword>
<dbReference type="OrthoDB" id="5318543at2"/>
<keyword evidence="1" id="KW-0328">Glycosyltransferase</keyword>
<dbReference type="InterPro" id="IPR009251">
    <property type="entry name" value="A-2_3-sialyltransferase"/>
</dbReference>
<organism evidence="1 2">
    <name type="scientific">Campylobacter novaezeelandiae</name>
    <dbReference type="NCBI Taxonomy" id="2267891"/>
    <lineage>
        <taxon>Bacteria</taxon>
        <taxon>Pseudomonadati</taxon>
        <taxon>Campylobacterota</taxon>
        <taxon>Epsilonproteobacteria</taxon>
        <taxon>Campylobacterales</taxon>
        <taxon>Campylobacteraceae</taxon>
        <taxon>Campylobacter</taxon>
    </lineage>
</organism>
<sequence length="403" mass="47799">MKDLIVAGNGPSLKNIDYQRLPRDYEVFRCNQFYLEDKYYLGKDVKIAFFNQSFFLEQIYTAKTLIKNKEYKIGNFVCSNFKLHSIYENHLNFIKYFDIFFPDANLGSNFLEKLKEFNAYICYNELYEDKRITSGIYMCAVAVALGHKRIYLSGIDFYEGDIDFSTGKNVYVYNANKQNYNKLIGENKIPFYFHSKDTDLKALEFLAKTYDISFFSLNPESILAKNFGLAPVDNNSFILLKKTQNTLDDILIPKETPFIKLYYNKVLQTKSPSQLEIKKRNKINIFPNVKNNFNQRSAKERIQNHLCYKLGNILIDLRNLSDYIKLPFVLSYVVYRHLKDQRRYKKRIKQSPSLKLPPLEFYRDYKEALKIKRTLAYNLGSNLIKHPFTFLFKIKKIKKEWKE</sequence>
<dbReference type="Pfam" id="PF06002">
    <property type="entry name" value="CST-I"/>
    <property type="match status" value="1"/>
</dbReference>
<evidence type="ECO:0000313" key="2">
    <source>
        <dbReference type="Proteomes" id="UP000292583"/>
    </source>
</evidence>
<name>A0A4Q9JTN5_9BACT</name>
<accession>A0A4Q9JTN5</accession>
<reference evidence="1 2" key="1">
    <citation type="submission" date="2018-07" db="EMBL/GenBank/DDBJ databases">
        <title>Campylobacter zealandensis sp. nov., isolated from birds and water in New Zealand.</title>
        <authorList>
            <person name="Wilkinson D.A."/>
            <person name="Biggs P.J."/>
            <person name="French N.P."/>
            <person name="Midwinter A.C."/>
        </authorList>
    </citation>
    <scope>NUCLEOTIDE SEQUENCE [LARGE SCALE GENOMIC DNA]</scope>
    <source>
        <strain evidence="1 2">B423b</strain>
    </source>
</reference>
<dbReference type="RefSeq" id="WP_131186669.1">
    <property type="nucleotide sequence ID" value="NZ_CP076657.1"/>
</dbReference>
<dbReference type="GO" id="GO:0016757">
    <property type="term" value="F:glycosyltransferase activity"/>
    <property type="evidence" value="ECO:0007669"/>
    <property type="project" value="UniProtKB-KW"/>
</dbReference>
<gene>
    <name evidence="1" type="ORF">DU473_05460</name>
</gene>
<dbReference type="AlphaFoldDB" id="A0A4Q9JTN5"/>
<proteinExistence type="predicted"/>
<dbReference type="SUPFAM" id="SSF102414">
    <property type="entry name" value="Alpha-2,3/8-sialyltransferase CstII"/>
    <property type="match status" value="1"/>
</dbReference>
<evidence type="ECO:0000313" key="1">
    <source>
        <dbReference type="EMBL" id="TBR80477.1"/>
    </source>
</evidence>
<comment type="caution">
    <text evidence="1">The sequence shown here is derived from an EMBL/GenBank/DDBJ whole genome shotgun (WGS) entry which is preliminary data.</text>
</comment>
<dbReference type="Proteomes" id="UP000292583">
    <property type="component" value="Unassembled WGS sequence"/>
</dbReference>
<dbReference type="EMBL" id="QPGR01000009">
    <property type="protein sequence ID" value="TBR80477.1"/>
    <property type="molecule type" value="Genomic_DNA"/>
</dbReference>
<keyword evidence="1" id="KW-0808">Transferase</keyword>
<dbReference type="InterPro" id="IPR036715">
    <property type="entry name" value="A-2_3-sialylTrfase_sf"/>
</dbReference>
<dbReference type="Gene3D" id="3.90.1480.10">
    <property type="entry name" value="Alpha-2,3-sialyltransferase"/>
    <property type="match status" value="1"/>
</dbReference>
<protein>
    <submittedName>
        <fullName evidence="1">Alpha-2,3-sialyltransferase</fullName>
    </submittedName>
</protein>